<dbReference type="InterPro" id="IPR030678">
    <property type="entry name" value="Peptide/Ni-bd"/>
</dbReference>
<evidence type="ECO:0000256" key="1">
    <source>
        <dbReference type="ARBA" id="ARBA00004193"/>
    </source>
</evidence>
<dbReference type="PIRSF" id="PIRSF002741">
    <property type="entry name" value="MppA"/>
    <property type="match status" value="1"/>
</dbReference>
<reference evidence="6" key="1">
    <citation type="submission" date="2020-12" db="EMBL/GenBank/DDBJ databases">
        <title>Vagococcus allomyrinae sp. nov. and Enterococcus lavae sp. nov., isolated from the larvae of Allomyrina dichotoma.</title>
        <authorList>
            <person name="Lee S.D."/>
        </authorList>
    </citation>
    <scope>NUCLEOTIDE SEQUENCE</scope>
    <source>
        <strain evidence="6">BWB3-3</strain>
    </source>
</reference>
<dbReference type="AlphaFoldDB" id="A0A940P891"/>
<proteinExistence type="inferred from homology"/>
<evidence type="ECO:0000256" key="4">
    <source>
        <dbReference type="SAM" id="SignalP"/>
    </source>
</evidence>
<feature type="chain" id="PRO_5038570641" evidence="4">
    <location>
        <begin position="25"/>
        <end position="522"/>
    </location>
</feature>
<dbReference type="PANTHER" id="PTHR30290">
    <property type="entry name" value="PERIPLASMIC BINDING COMPONENT OF ABC TRANSPORTER"/>
    <property type="match status" value="1"/>
</dbReference>
<keyword evidence="3 4" id="KW-0732">Signal</keyword>
<name>A0A940P891_9ENTE</name>
<dbReference type="InterPro" id="IPR039424">
    <property type="entry name" value="SBP_5"/>
</dbReference>
<dbReference type="Gene3D" id="3.40.190.10">
    <property type="entry name" value="Periplasmic binding protein-like II"/>
    <property type="match status" value="1"/>
</dbReference>
<dbReference type="RefSeq" id="WP_209524655.1">
    <property type="nucleotide sequence ID" value="NZ_JAEEGA010000001.1"/>
</dbReference>
<dbReference type="Pfam" id="PF00496">
    <property type="entry name" value="SBP_bac_5"/>
    <property type="match status" value="1"/>
</dbReference>
<evidence type="ECO:0000256" key="2">
    <source>
        <dbReference type="ARBA" id="ARBA00005695"/>
    </source>
</evidence>
<dbReference type="Gene3D" id="3.90.76.10">
    <property type="entry name" value="Dipeptide-binding Protein, Domain 1"/>
    <property type="match status" value="1"/>
</dbReference>
<dbReference type="GO" id="GO:0015833">
    <property type="term" value="P:peptide transport"/>
    <property type="evidence" value="ECO:0007669"/>
    <property type="project" value="TreeGrafter"/>
</dbReference>
<comment type="similarity">
    <text evidence="2">Belongs to the bacterial solute-binding protein 5 family.</text>
</comment>
<dbReference type="PROSITE" id="PS51257">
    <property type="entry name" value="PROKAR_LIPOPROTEIN"/>
    <property type="match status" value="1"/>
</dbReference>
<dbReference type="EMBL" id="JAEEGA010000001">
    <property type="protein sequence ID" value="MBP1039767.1"/>
    <property type="molecule type" value="Genomic_DNA"/>
</dbReference>
<dbReference type="Gene3D" id="3.10.105.10">
    <property type="entry name" value="Dipeptide-binding Protein, Domain 3"/>
    <property type="match status" value="1"/>
</dbReference>
<comment type="subcellular location">
    <subcellularLocation>
        <location evidence="1">Cell membrane</location>
        <topology evidence="1">Lipid-anchor</topology>
    </subcellularLocation>
</comment>
<keyword evidence="7" id="KW-1185">Reference proteome</keyword>
<feature type="signal peptide" evidence="4">
    <location>
        <begin position="1"/>
        <end position="24"/>
    </location>
</feature>
<gene>
    <name evidence="6" type="ORF">I6N95_01970</name>
</gene>
<dbReference type="PANTHER" id="PTHR30290:SF59">
    <property type="entry name" value="OLIGOPEPTIDE ABC TRANSPORTER,SUBSTRATE-BINDING PROTEIN"/>
    <property type="match status" value="1"/>
</dbReference>
<dbReference type="GO" id="GO:0042597">
    <property type="term" value="C:periplasmic space"/>
    <property type="evidence" value="ECO:0007669"/>
    <property type="project" value="UniProtKB-ARBA"/>
</dbReference>
<dbReference type="InterPro" id="IPR023765">
    <property type="entry name" value="SBP_5_CS"/>
</dbReference>
<evidence type="ECO:0000313" key="7">
    <source>
        <dbReference type="Proteomes" id="UP000674938"/>
    </source>
</evidence>
<evidence type="ECO:0000259" key="5">
    <source>
        <dbReference type="Pfam" id="PF00496"/>
    </source>
</evidence>
<dbReference type="Proteomes" id="UP000674938">
    <property type="component" value="Unassembled WGS sequence"/>
</dbReference>
<dbReference type="GO" id="GO:0043190">
    <property type="term" value="C:ATP-binding cassette (ABC) transporter complex"/>
    <property type="evidence" value="ECO:0007669"/>
    <property type="project" value="InterPro"/>
</dbReference>
<dbReference type="SUPFAM" id="SSF53850">
    <property type="entry name" value="Periplasmic binding protein-like II"/>
    <property type="match status" value="1"/>
</dbReference>
<accession>A0A940P891</accession>
<organism evidence="6 7">
    <name type="scientific">Vagococcus allomyrinae</name>
    <dbReference type="NCBI Taxonomy" id="2794353"/>
    <lineage>
        <taxon>Bacteria</taxon>
        <taxon>Bacillati</taxon>
        <taxon>Bacillota</taxon>
        <taxon>Bacilli</taxon>
        <taxon>Lactobacillales</taxon>
        <taxon>Enterococcaceae</taxon>
        <taxon>Vagococcus</taxon>
    </lineage>
</organism>
<comment type="caution">
    <text evidence="6">The sequence shown here is derived from an EMBL/GenBank/DDBJ whole genome shotgun (WGS) entry which is preliminary data.</text>
</comment>
<evidence type="ECO:0000256" key="3">
    <source>
        <dbReference type="ARBA" id="ARBA00022729"/>
    </source>
</evidence>
<evidence type="ECO:0000313" key="6">
    <source>
        <dbReference type="EMBL" id="MBP1039767.1"/>
    </source>
</evidence>
<dbReference type="CDD" id="cd00995">
    <property type="entry name" value="PBP2_NikA_DppA_OppA_like"/>
    <property type="match status" value="1"/>
</dbReference>
<dbReference type="GO" id="GO:1904680">
    <property type="term" value="F:peptide transmembrane transporter activity"/>
    <property type="evidence" value="ECO:0007669"/>
    <property type="project" value="TreeGrafter"/>
</dbReference>
<dbReference type="InterPro" id="IPR000914">
    <property type="entry name" value="SBP_5_dom"/>
</dbReference>
<sequence length="522" mass="57038">MEKKWFFGALAVAGLVLASCGTGSDTDKTATTKEKKDKDTFTYAINGDPTSLNPVTVGDRWGLTATNMIYSPLVRIEGDGSQKMELAESLEPAADGKSLTVKLKEDVKWSDGEAFTADDVVFTYEQKVKKENGNSDSLWVGDQPIAVEKVDETTVKFNLPSVSAAAINNIATETYIMPEHVFKDEADFAGNELTADPVGTGPYKLVNYKRGEYLQFEANDSYYGGKPTVPKVTLRIIGNADTTKLALQKGEVDASFVLPNDIKELEKADLDTYEYSENRVGYMGLNNSSEALKDAKVRQAVLYALDKDELNKAGYLSDKYYENVYSILPPANPFATDDVEKYATDAEKSKSLLKEAGVDSLKLNLAFSSEDPVQTIQATLIQQQLQKAGITVELAGGDGAAIFAELKKPGSTKYDLFMGGYIMGNDPDLYSALFASDGSANYFQYKSDAADKLFNDGAVELDGAKRKAIYVELQQQIADDATFYPIVDNRKILAVNKAIGNVEEVGLVPIYTFEDLSKLTIK</sequence>
<protein>
    <submittedName>
        <fullName evidence="6">ABC transporter substrate-binding protein</fullName>
    </submittedName>
</protein>
<dbReference type="PROSITE" id="PS01040">
    <property type="entry name" value="SBP_BACTERIAL_5"/>
    <property type="match status" value="1"/>
</dbReference>
<feature type="domain" description="Solute-binding protein family 5" evidence="5">
    <location>
        <begin position="85"/>
        <end position="438"/>
    </location>
</feature>